<dbReference type="CDD" id="cd07891">
    <property type="entry name" value="CYTH-like_CthTTM-like_1"/>
    <property type="match status" value="1"/>
</dbReference>
<reference evidence="2" key="1">
    <citation type="submission" date="2018-07" db="EMBL/GenBank/DDBJ databases">
        <authorList>
            <consortium name="Genoscope - CEA"/>
            <person name="William W."/>
        </authorList>
    </citation>
    <scope>NUCLEOTIDE SEQUENCE</scope>
    <source>
        <strain evidence="2">IK1</strain>
    </source>
</reference>
<dbReference type="Pfam" id="PF01928">
    <property type="entry name" value="CYTH"/>
    <property type="match status" value="1"/>
</dbReference>
<proteinExistence type="predicted"/>
<dbReference type="EMBL" id="UPXZ01000034">
    <property type="protein sequence ID" value="VBB46712.1"/>
    <property type="molecule type" value="Genomic_DNA"/>
</dbReference>
<gene>
    <name evidence="2" type="ORF">TRIP_D40028</name>
</gene>
<dbReference type="InterPro" id="IPR012042">
    <property type="entry name" value="NeuTTM/CthTTM-like"/>
</dbReference>
<organism evidence="2">
    <name type="scientific">uncultured Paludibacter sp</name>
    <dbReference type="NCBI Taxonomy" id="497635"/>
    <lineage>
        <taxon>Bacteria</taxon>
        <taxon>Pseudomonadati</taxon>
        <taxon>Bacteroidota</taxon>
        <taxon>Bacteroidia</taxon>
        <taxon>Bacteroidales</taxon>
        <taxon>Paludibacteraceae</taxon>
        <taxon>Paludibacter</taxon>
        <taxon>environmental samples</taxon>
    </lineage>
</organism>
<protein>
    <recommendedName>
        <fullName evidence="1">CYTH domain-containing protein</fullName>
    </recommendedName>
</protein>
<dbReference type="Gene3D" id="2.40.320.10">
    <property type="entry name" value="Hypothetical Protein Pfu-838710-001"/>
    <property type="match status" value="1"/>
</dbReference>
<dbReference type="InterPro" id="IPR023577">
    <property type="entry name" value="CYTH_domain"/>
</dbReference>
<dbReference type="PANTHER" id="PTHR40114">
    <property type="entry name" value="SLR0698 PROTEIN"/>
    <property type="match status" value="1"/>
</dbReference>
<dbReference type="PANTHER" id="PTHR40114:SF1">
    <property type="entry name" value="SLR0698 PROTEIN"/>
    <property type="match status" value="1"/>
</dbReference>
<evidence type="ECO:0000313" key="2">
    <source>
        <dbReference type="EMBL" id="VBB46712.1"/>
    </source>
</evidence>
<dbReference type="AlphaFoldDB" id="A0A653AF76"/>
<dbReference type="PROSITE" id="PS51707">
    <property type="entry name" value="CYTH"/>
    <property type="match status" value="1"/>
</dbReference>
<evidence type="ECO:0000259" key="1">
    <source>
        <dbReference type="PROSITE" id="PS51707"/>
    </source>
</evidence>
<accession>A0A653AF76</accession>
<dbReference type="InterPro" id="IPR033469">
    <property type="entry name" value="CYTH-like_dom_sf"/>
</dbReference>
<feature type="domain" description="CYTH" evidence="1">
    <location>
        <begin position="55"/>
        <end position="202"/>
    </location>
</feature>
<sequence length="209" mass="24394">MQTLNGLRFGRLMFNVFYFTNNKLKSSKLIISSYIIFAHNACEKKRLKLNMNNKHIEIERKFLVKGEFKSLADKSYRITQGYLCADATRTVRIRTKGDKGFITIKGATNENGFSRFEWEKEIAVEDALRLLELCEAGVIDKIRYEVIFEGKTFEVDEFHGENRGLLIAELELESEDETFSKPAWLGEEVTGDKRYYNAYISKHPYKSWE</sequence>
<dbReference type="SMART" id="SM01118">
    <property type="entry name" value="CYTH"/>
    <property type="match status" value="1"/>
</dbReference>
<dbReference type="SUPFAM" id="SSF55154">
    <property type="entry name" value="CYTH-like phosphatases"/>
    <property type="match status" value="1"/>
</dbReference>
<name>A0A653AF76_9BACT</name>